<dbReference type="Proteomes" id="UP000195129">
    <property type="component" value="Unassembled WGS sequence"/>
</dbReference>
<protein>
    <submittedName>
        <fullName evidence="1">Uncharacterized protein</fullName>
    </submittedName>
</protein>
<reference evidence="1 2" key="1">
    <citation type="submission" date="2016-10" db="EMBL/GenBank/DDBJ databases">
        <title>Comparative genomics of Bacillus thuringiensis reveals a path to pathogens against multiple invertebrate hosts.</title>
        <authorList>
            <person name="Zheng J."/>
            <person name="Gao Q."/>
            <person name="Liu H."/>
            <person name="Peng D."/>
            <person name="Ruan L."/>
            <person name="Sun M."/>
        </authorList>
    </citation>
    <scope>NUCLEOTIDE SEQUENCE [LARGE SCALE GENOMIC DNA]</scope>
    <source>
        <strain evidence="1">BGSC 4CA1</strain>
    </source>
</reference>
<evidence type="ECO:0000313" key="2">
    <source>
        <dbReference type="Proteomes" id="UP000195129"/>
    </source>
</evidence>
<gene>
    <name evidence="1" type="ORF">BK746_27610</name>
</gene>
<sequence>MEVFLFLRMRVSTLERGIAQLENNELDIEEMRQWGKDRKVEADFVIAVTDREYLHEKLLIVYRKELVQWESGLKRL</sequence>
<organism evidence="1 2">
    <name type="scientific">Bacillus thuringiensis serovar yosoo</name>
    <dbReference type="NCBI Taxonomy" id="180848"/>
    <lineage>
        <taxon>Bacteria</taxon>
        <taxon>Bacillati</taxon>
        <taxon>Bacillota</taxon>
        <taxon>Bacilli</taxon>
        <taxon>Bacillales</taxon>
        <taxon>Bacillaceae</taxon>
        <taxon>Bacillus</taxon>
        <taxon>Bacillus cereus group</taxon>
    </lineage>
</organism>
<name>A0A9X6ICY9_BACTU</name>
<evidence type="ECO:0000313" key="1">
    <source>
        <dbReference type="EMBL" id="OTY53233.1"/>
    </source>
</evidence>
<comment type="caution">
    <text evidence="1">The sequence shown here is derived from an EMBL/GenBank/DDBJ whole genome shotgun (WGS) entry which is preliminary data.</text>
</comment>
<accession>A0A9X6ICY9</accession>
<dbReference type="EMBL" id="NFDN01000072">
    <property type="protein sequence ID" value="OTY53233.1"/>
    <property type="molecule type" value="Genomic_DNA"/>
</dbReference>
<proteinExistence type="predicted"/>
<dbReference type="AlphaFoldDB" id="A0A9X6ICY9"/>